<name>A0A6C0ATD1_9ZZZZ</name>
<evidence type="ECO:0000256" key="1">
    <source>
        <dbReference type="SAM" id="MobiDB-lite"/>
    </source>
</evidence>
<protein>
    <submittedName>
        <fullName evidence="2">Uncharacterized protein</fullName>
    </submittedName>
</protein>
<sequence length="114" mass="12663">MSTTTQTKPSSAPTNQALTTPNGYRLPDATTLQHAAKLSIVEDKPIMLDYWTNSLDKTVLIGVKESGEKLLVKNEEEYTSPVAKIFKVGKEYIVMTENSIYIVDVEIPTKRISS</sequence>
<evidence type="ECO:0000313" key="2">
    <source>
        <dbReference type="EMBL" id="QHS82535.1"/>
    </source>
</evidence>
<feature type="compositionally biased region" description="Polar residues" evidence="1">
    <location>
        <begin position="1"/>
        <end position="22"/>
    </location>
</feature>
<proteinExistence type="predicted"/>
<feature type="region of interest" description="Disordered" evidence="1">
    <location>
        <begin position="1"/>
        <end position="26"/>
    </location>
</feature>
<dbReference type="AlphaFoldDB" id="A0A6C0ATD1"/>
<reference evidence="2" key="1">
    <citation type="journal article" date="2020" name="Nature">
        <title>Giant virus diversity and host interactions through global metagenomics.</title>
        <authorList>
            <person name="Schulz F."/>
            <person name="Roux S."/>
            <person name="Paez-Espino D."/>
            <person name="Jungbluth S."/>
            <person name="Walsh D.A."/>
            <person name="Denef V.J."/>
            <person name="McMahon K.D."/>
            <person name="Konstantinidis K.T."/>
            <person name="Eloe-Fadrosh E.A."/>
            <person name="Kyrpides N.C."/>
            <person name="Woyke T."/>
        </authorList>
    </citation>
    <scope>NUCLEOTIDE SEQUENCE</scope>
    <source>
        <strain evidence="2">GVMAG-S-1101171-111</strain>
    </source>
</reference>
<accession>A0A6C0ATD1</accession>
<dbReference type="EMBL" id="MN740803">
    <property type="protein sequence ID" value="QHS82535.1"/>
    <property type="molecule type" value="Genomic_DNA"/>
</dbReference>
<organism evidence="2">
    <name type="scientific">viral metagenome</name>
    <dbReference type="NCBI Taxonomy" id="1070528"/>
    <lineage>
        <taxon>unclassified sequences</taxon>
        <taxon>metagenomes</taxon>
        <taxon>organismal metagenomes</taxon>
    </lineage>
</organism>